<name>A0AA38ISL3_9CUCU</name>
<dbReference type="InterPro" id="IPR017972">
    <property type="entry name" value="Cyt_P450_CS"/>
</dbReference>
<keyword evidence="7" id="KW-0256">Endoplasmic reticulum</keyword>
<dbReference type="GO" id="GO:0005789">
    <property type="term" value="C:endoplasmic reticulum membrane"/>
    <property type="evidence" value="ECO:0007669"/>
    <property type="project" value="UniProtKB-SubCell"/>
</dbReference>
<protein>
    <recommendedName>
        <fullName evidence="18">Cytochrome P450</fullName>
    </recommendedName>
</protein>
<keyword evidence="15" id="KW-1133">Transmembrane helix</keyword>
<dbReference type="SUPFAM" id="SSF48264">
    <property type="entry name" value="Cytochrome P450"/>
    <property type="match status" value="1"/>
</dbReference>
<dbReference type="Pfam" id="PF00067">
    <property type="entry name" value="p450"/>
    <property type="match status" value="1"/>
</dbReference>
<sequence length="519" mass="59892">MSLLSAGLFYDLVVIGVTLLVVLVMYYKWSFGYWKRRGLSYLEPSIPFGNTGKLFTSKASFAEQFAEFYHQFKKQGLKHGGVYMFARPFYVPTDPTIIKSILQKDFSHFIDRGFYINEENDPLSGHLFSLEGTKWKNLRQKLSATFTSGKMKMMFDTMANCAKELDSLFNQMATRKEPVDIKDVLARFTTDVITSCAFGIEGNSLKHPNTPLRYFGKRVVENTLWENFKNLAQFMLHPKFLDTIQFKVNKHDVEDFILNLVKSTVNYREKNNVYRKDFLHLLLQLKNRGKISDDEIILSSDKGGEIGLTFNELAAQVFVFFVAGYETSSTAMTFALYELSHHQDIQDKLRNEINTVLAKHNNQISYEALMEMTYLDQVINETLRKHSPLAFLNRKCTQAYDVPDTNIRLEEGTMIVIPTLAIHYDADYYPEPSKFDPERFSDMNKNSRPPCTWMPFGEGPRICIGLRFGMLQTKIGLVTLLRSRKVTLSEKTQLPLVMNKKAFITTTDKEIWLNISEIN</sequence>
<comment type="subcellular location">
    <subcellularLocation>
        <location evidence="3">Endoplasmic reticulum membrane</location>
        <topology evidence="3">Peripheral membrane protein</topology>
    </subcellularLocation>
    <subcellularLocation>
        <location evidence="2">Microsome membrane</location>
        <topology evidence="2">Peripheral membrane protein</topology>
    </subcellularLocation>
</comment>
<evidence type="ECO:0000256" key="5">
    <source>
        <dbReference type="ARBA" id="ARBA00022617"/>
    </source>
</evidence>
<keyword evidence="9 14" id="KW-0560">Oxidoreductase</keyword>
<evidence type="ECO:0000256" key="10">
    <source>
        <dbReference type="ARBA" id="ARBA00023004"/>
    </source>
</evidence>
<evidence type="ECO:0000256" key="8">
    <source>
        <dbReference type="ARBA" id="ARBA00022848"/>
    </source>
</evidence>
<dbReference type="PANTHER" id="PTHR24292:SF100">
    <property type="entry name" value="CYTOCHROME P450 6A16, ISOFORM B-RELATED"/>
    <property type="match status" value="1"/>
</dbReference>
<keyword evidence="6 13" id="KW-0479">Metal-binding</keyword>
<evidence type="ECO:0000256" key="4">
    <source>
        <dbReference type="ARBA" id="ARBA00010617"/>
    </source>
</evidence>
<keyword evidence="15" id="KW-0812">Transmembrane</keyword>
<dbReference type="GO" id="GO:0020037">
    <property type="term" value="F:heme binding"/>
    <property type="evidence" value="ECO:0007669"/>
    <property type="project" value="InterPro"/>
</dbReference>
<feature type="binding site" description="axial binding residue" evidence="13">
    <location>
        <position position="463"/>
    </location>
    <ligand>
        <name>heme</name>
        <dbReference type="ChEBI" id="CHEBI:30413"/>
    </ligand>
    <ligandPart>
        <name>Fe</name>
        <dbReference type="ChEBI" id="CHEBI:18248"/>
    </ligandPart>
</feature>
<evidence type="ECO:0000313" key="17">
    <source>
        <dbReference type="Proteomes" id="UP001168821"/>
    </source>
</evidence>
<evidence type="ECO:0000256" key="6">
    <source>
        <dbReference type="ARBA" id="ARBA00022723"/>
    </source>
</evidence>
<evidence type="ECO:0000256" key="13">
    <source>
        <dbReference type="PIRSR" id="PIRSR602401-1"/>
    </source>
</evidence>
<proteinExistence type="inferred from homology"/>
<evidence type="ECO:0000256" key="12">
    <source>
        <dbReference type="ARBA" id="ARBA00023136"/>
    </source>
</evidence>
<dbReference type="InterPro" id="IPR050476">
    <property type="entry name" value="Insect_CytP450_Detox"/>
</dbReference>
<dbReference type="CDD" id="cd11056">
    <property type="entry name" value="CYP6-like"/>
    <property type="match status" value="1"/>
</dbReference>
<keyword evidence="11 14" id="KW-0503">Monooxygenase</keyword>
<comment type="cofactor">
    <cofactor evidence="1 13">
        <name>heme</name>
        <dbReference type="ChEBI" id="CHEBI:30413"/>
    </cofactor>
</comment>
<evidence type="ECO:0000256" key="14">
    <source>
        <dbReference type="RuleBase" id="RU000461"/>
    </source>
</evidence>
<evidence type="ECO:0000256" key="11">
    <source>
        <dbReference type="ARBA" id="ARBA00023033"/>
    </source>
</evidence>
<organism evidence="16 17">
    <name type="scientific">Zophobas morio</name>
    <dbReference type="NCBI Taxonomy" id="2755281"/>
    <lineage>
        <taxon>Eukaryota</taxon>
        <taxon>Metazoa</taxon>
        <taxon>Ecdysozoa</taxon>
        <taxon>Arthropoda</taxon>
        <taxon>Hexapoda</taxon>
        <taxon>Insecta</taxon>
        <taxon>Pterygota</taxon>
        <taxon>Neoptera</taxon>
        <taxon>Endopterygota</taxon>
        <taxon>Coleoptera</taxon>
        <taxon>Polyphaga</taxon>
        <taxon>Cucujiformia</taxon>
        <taxon>Tenebrionidae</taxon>
        <taxon>Zophobas</taxon>
    </lineage>
</organism>
<keyword evidence="10 13" id="KW-0408">Iron</keyword>
<accession>A0AA38ISL3</accession>
<evidence type="ECO:0000256" key="3">
    <source>
        <dbReference type="ARBA" id="ARBA00004406"/>
    </source>
</evidence>
<dbReference type="GO" id="GO:0005506">
    <property type="term" value="F:iron ion binding"/>
    <property type="evidence" value="ECO:0007669"/>
    <property type="project" value="InterPro"/>
</dbReference>
<comment type="caution">
    <text evidence="16">The sequence shown here is derived from an EMBL/GenBank/DDBJ whole genome shotgun (WGS) entry which is preliminary data.</text>
</comment>
<dbReference type="InterPro" id="IPR001128">
    <property type="entry name" value="Cyt_P450"/>
</dbReference>
<dbReference type="PANTHER" id="PTHR24292">
    <property type="entry name" value="CYTOCHROME P450"/>
    <property type="match status" value="1"/>
</dbReference>
<keyword evidence="12 15" id="KW-0472">Membrane</keyword>
<gene>
    <name evidence="16" type="ORF">Zmor_010961</name>
</gene>
<dbReference type="InterPro" id="IPR036396">
    <property type="entry name" value="Cyt_P450_sf"/>
</dbReference>
<dbReference type="FunFam" id="1.10.630.10:FF:000042">
    <property type="entry name" value="Cytochrome P450"/>
    <property type="match status" value="1"/>
</dbReference>
<keyword evidence="5 13" id="KW-0349">Heme</keyword>
<evidence type="ECO:0000256" key="1">
    <source>
        <dbReference type="ARBA" id="ARBA00001971"/>
    </source>
</evidence>
<dbReference type="GO" id="GO:0016705">
    <property type="term" value="F:oxidoreductase activity, acting on paired donors, with incorporation or reduction of molecular oxygen"/>
    <property type="evidence" value="ECO:0007669"/>
    <property type="project" value="InterPro"/>
</dbReference>
<dbReference type="PRINTS" id="PR00385">
    <property type="entry name" value="P450"/>
</dbReference>
<comment type="similarity">
    <text evidence="4 14">Belongs to the cytochrome P450 family.</text>
</comment>
<reference evidence="16" key="1">
    <citation type="journal article" date="2023" name="G3 (Bethesda)">
        <title>Whole genome assemblies of Zophobas morio and Tenebrio molitor.</title>
        <authorList>
            <person name="Kaur S."/>
            <person name="Stinson S.A."/>
            <person name="diCenzo G.C."/>
        </authorList>
    </citation>
    <scope>NUCLEOTIDE SEQUENCE</scope>
    <source>
        <strain evidence="16">QUZm001</strain>
    </source>
</reference>
<keyword evidence="17" id="KW-1185">Reference proteome</keyword>
<dbReference type="InterPro" id="IPR002401">
    <property type="entry name" value="Cyt_P450_E_grp-I"/>
</dbReference>
<dbReference type="AlphaFoldDB" id="A0AA38ISL3"/>
<evidence type="ECO:0000313" key="16">
    <source>
        <dbReference type="EMBL" id="KAJ3659261.1"/>
    </source>
</evidence>
<dbReference type="GO" id="GO:0004497">
    <property type="term" value="F:monooxygenase activity"/>
    <property type="evidence" value="ECO:0007669"/>
    <property type="project" value="UniProtKB-KW"/>
</dbReference>
<dbReference type="Proteomes" id="UP001168821">
    <property type="component" value="Unassembled WGS sequence"/>
</dbReference>
<dbReference type="Gene3D" id="1.10.630.10">
    <property type="entry name" value="Cytochrome P450"/>
    <property type="match status" value="1"/>
</dbReference>
<dbReference type="PROSITE" id="PS00086">
    <property type="entry name" value="CYTOCHROME_P450"/>
    <property type="match status" value="1"/>
</dbReference>
<evidence type="ECO:0000256" key="2">
    <source>
        <dbReference type="ARBA" id="ARBA00004174"/>
    </source>
</evidence>
<dbReference type="PRINTS" id="PR00463">
    <property type="entry name" value="EP450I"/>
</dbReference>
<evidence type="ECO:0000256" key="9">
    <source>
        <dbReference type="ARBA" id="ARBA00023002"/>
    </source>
</evidence>
<feature type="transmembrane region" description="Helical" evidence="15">
    <location>
        <begin position="6"/>
        <end position="27"/>
    </location>
</feature>
<keyword evidence="8" id="KW-0492">Microsome</keyword>
<evidence type="ECO:0000256" key="7">
    <source>
        <dbReference type="ARBA" id="ARBA00022824"/>
    </source>
</evidence>
<dbReference type="EMBL" id="JALNTZ010000003">
    <property type="protein sequence ID" value="KAJ3659261.1"/>
    <property type="molecule type" value="Genomic_DNA"/>
</dbReference>
<evidence type="ECO:0008006" key="18">
    <source>
        <dbReference type="Google" id="ProtNLM"/>
    </source>
</evidence>
<evidence type="ECO:0000256" key="15">
    <source>
        <dbReference type="SAM" id="Phobius"/>
    </source>
</evidence>